<reference evidence="17" key="3">
    <citation type="submission" date="2025-09" db="UniProtKB">
        <authorList>
            <consortium name="Ensembl"/>
        </authorList>
    </citation>
    <scope>IDENTIFICATION</scope>
</reference>
<feature type="domain" description="WH2" evidence="16">
    <location>
        <begin position="492"/>
        <end position="509"/>
    </location>
</feature>
<evidence type="ECO:0000256" key="1">
    <source>
        <dbReference type="ARBA" id="ARBA00004245"/>
    </source>
</evidence>
<dbReference type="CDD" id="cd22071">
    <property type="entry name" value="WH2_WAVE-1"/>
    <property type="match status" value="1"/>
</dbReference>
<evidence type="ECO:0000256" key="15">
    <source>
        <dbReference type="SAM" id="MobiDB-lite"/>
    </source>
</evidence>
<keyword evidence="4" id="KW-0488">Methylation</keyword>
<dbReference type="Pfam" id="PF02205">
    <property type="entry name" value="WH2"/>
    <property type="match status" value="1"/>
</dbReference>
<dbReference type="PROSITE" id="PS51082">
    <property type="entry name" value="WH2"/>
    <property type="match status" value="1"/>
</dbReference>
<evidence type="ECO:0000256" key="13">
    <source>
        <dbReference type="ARBA" id="ARBA00047054"/>
    </source>
</evidence>
<feature type="compositionally biased region" description="Pro residues" evidence="15">
    <location>
        <begin position="341"/>
        <end position="358"/>
    </location>
</feature>
<comment type="subunit">
    <text evidence="13">Component of the WAVE1 complex composed of ABI2, CYFIP1 or CYFIP2, BRK1, NCKAP1 and WASF1/WAVE1. Within the complex, a heterodimer containing NCKAP1 and CYFIP1 interacts with a heterotrimer formed by WAVE1, ABI2 and BRK1. CYFIP2 binds to activated RAC1 which causes the complex to dissociate, releasing activated WASF1. The complex can also be activated by NCK1. Binds actin and the Arp2/3 complex. Interacts with BAIAP2. Interacts with SHANK3; the interaction mediates the association of SHANK3 with the WAVE1 complex. Interacts with ABI1 (via N-terminus). Interacts with SORBS2; this interaction greatly enhances phosphorylation by ABL1 and dephosphorylation by PTPN12 and might mediate partial to focal adhesion sites.</text>
</comment>
<comment type="function">
    <text evidence="12">Downstream effector molecule involved in the transmission of signals from tyrosine kinase receptors and small GTPases to the actin cytoskeleton. Promotes formation of actin filaments. Part of the WAVE complex that regulates lamellipodia formation. The WAVE complex regulates actin filament reorganization via its interaction with the Arp2/3 complex. As component of the WAVE1 complex, required for BDNF-NTRK2 endocytic trafficking and signaling from early endosomes. Also involved in the regulation of mitochondrial dynamics.</text>
</comment>
<proteinExistence type="inferred from homology"/>
<keyword evidence="10 14" id="KW-0206">Cytoskeleton</keyword>
<evidence type="ECO:0000256" key="4">
    <source>
        <dbReference type="ARBA" id="ARBA00022481"/>
    </source>
</evidence>
<evidence type="ECO:0000256" key="11">
    <source>
        <dbReference type="ARBA" id="ARBA00034103"/>
    </source>
</evidence>
<reference evidence="17 18" key="1">
    <citation type="submission" date="2020-10" db="EMBL/GenBank/DDBJ databases">
        <title>Pygocentrus nattereri (red-bellied piranha) genome, fPygNat1, primary haplotype.</title>
        <authorList>
            <person name="Myers G."/>
            <person name="Meyer A."/>
            <person name="Karagic N."/>
            <person name="Pippel M."/>
            <person name="Winkler S."/>
            <person name="Tracey A."/>
            <person name="Wood J."/>
            <person name="Formenti G."/>
            <person name="Howe K."/>
            <person name="Fedrigo O."/>
            <person name="Jarvis E.D."/>
        </authorList>
    </citation>
    <scope>NUCLEOTIDE SEQUENCE [LARGE SCALE GENOMIC DNA]</scope>
</reference>
<evidence type="ECO:0000256" key="12">
    <source>
        <dbReference type="ARBA" id="ARBA00045579"/>
    </source>
</evidence>
<gene>
    <name evidence="17" type="primary">WASF1</name>
</gene>
<dbReference type="GO" id="GO:0005856">
    <property type="term" value="C:cytoskeleton"/>
    <property type="evidence" value="ECO:0007669"/>
    <property type="project" value="UniProtKB-SubCell"/>
</dbReference>
<evidence type="ECO:0000256" key="14">
    <source>
        <dbReference type="RuleBase" id="RU367034"/>
    </source>
</evidence>
<feature type="region of interest" description="Disordered" evidence="15">
    <location>
        <begin position="238"/>
        <end position="260"/>
    </location>
</feature>
<keyword evidence="8" id="KW-0770">Synapse</keyword>
<dbReference type="GO" id="GO:0030036">
    <property type="term" value="P:actin cytoskeleton organization"/>
    <property type="evidence" value="ECO:0007669"/>
    <property type="project" value="UniProtKB-UniRule"/>
</dbReference>
<evidence type="ECO:0000256" key="5">
    <source>
        <dbReference type="ARBA" id="ARBA00022490"/>
    </source>
</evidence>
<evidence type="ECO:0000256" key="3">
    <source>
        <dbReference type="ARBA" id="ARBA00006993"/>
    </source>
</evidence>
<dbReference type="PANTHER" id="PTHR12902">
    <property type="entry name" value="WASP-1"/>
    <property type="match status" value="1"/>
</dbReference>
<keyword evidence="9 14" id="KW-0009">Actin-binding</keyword>
<dbReference type="Proteomes" id="UP001501920">
    <property type="component" value="Chromosome 4"/>
</dbReference>
<dbReference type="AlphaFoldDB" id="A0AAR2IU26"/>
<evidence type="ECO:0000256" key="7">
    <source>
        <dbReference type="ARBA" id="ARBA00022949"/>
    </source>
</evidence>
<dbReference type="GO" id="GO:0034237">
    <property type="term" value="F:protein kinase A regulatory subunit binding"/>
    <property type="evidence" value="ECO:0007669"/>
    <property type="project" value="TreeGrafter"/>
</dbReference>
<dbReference type="Ensembl" id="ENSPNAT00000081329.1">
    <property type="protein sequence ID" value="ENSPNAP00000043248.1"/>
    <property type="gene ID" value="ENSPNAG00000007800.2"/>
</dbReference>
<keyword evidence="7" id="KW-0965">Cell junction</keyword>
<dbReference type="InterPro" id="IPR028288">
    <property type="entry name" value="SCAR/WAVE_fam"/>
</dbReference>
<name>A0AAR2IU26_PYGNA</name>
<evidence type="ECO:0000313" key="17">
    <source>
        <dbReference type="Ensembl" id="ENSPNAP00000043248.1"/>
    </source>
</evidence>
<organism evidence="17 18">
    <name type="scientific">Pygocentrus nattereri</name>
    <name type="common">Red-bellied piranha</name>
    <dbReference type="NCBI Taxonomy" id="42514"/>
    <lineage>
        <taxon>Eukaryota</taxon>
        <taxon>Metazoa</taxon>
        <taxon>Chordata</taxon>
        <taxon>Craniata</taxon>
        <taxon>Vertebrata</taxon>
        <taxon>Euteleostomi</taxon>
        <taxon>Actinopterygii</taxon>
        <taxon>Neopterygii</taxon>
        <taxon>Teleostei</taxon>
        <taxon>Ostariophysi</taxon>
        <taxon>Characiformes</taxon>
        <taxon>Characoidei</taxon>
        <taxon>Pygocentrus</taxon>
    </lineage>
</organism>
<dbReference type="Gene3D" id="1.20.5.340">
    <property type="match status" value="1"/>
</dbReference>
<comment type="similarity">
    <text evidence="3 14">Belongs to the SCAR/WAVE family.</text>
</comment>
<dbReference type="InterPro" id="IPR003124">
    <property type="entry name" value="WH2_dom"/>
</dbReference>
<sequence length="554" mass="61519">MPLVKRSIEPRHLCHTVLPRGIKNELECVTNISLANVIRQLSSLSKYAEDLFGELFNEAHSFSFRVNSLQERVDRLSISVTQLDPKEEELSLQDITMRKAFRSSTNQDQQLFERQSLPMPLQETFNLCEQPPPLTILTPYRDDGKEALKFYTNPSYFFDLWREKMLQDTEDKRKEKRKQKLEVPYLTLPQGFMGSPHELLPLMPELKNIDRPVEPEKVPRAPHDRKKEWQKLALGAELAEDDTDEKHKETTNGAVPYHDPRQMYMEHLDGPYSLAALPYSQMNELLNRTGDRMYGRPHEPPPPPPSHPADIKPASAISSSSGFSDSRPQSPARTPIFLNPNAPPPPPPPLPPPPPPLPSTLSGSSMRGTPPPPIPPLPSQQPPIIPPPPAPLQIAPGVLHPAPPPVAPPLHSSPARLQQDKALPAGMGDGTVLPPPPPPPPLPLQGARSSSPCPSAGPPPVPSFPGAVSSPPTHSGHEVKRHPANLPPISDARSVLLEAIRKGIQLRKVEEQREQEAKHERVGNDVATILSRRIAVEYSDSEDDSEFDEVDWME</sequence>
<comment type="subcellular location">
    <subcellularLocation>
        <location evidence="2">Cell junction</location>
        <location evidence="2">Focal adhesion</location>
    </subcellularLocation>
    <subcellularLocation>
        <location evidence="1 14">Cytoplasm</location>
        <location evidence="1 14">Cytoskeleton</location>
    </subcellularLocation>
    <subcellularLocation>
        <location evidence="11">Synapse</location>
    </subcellularLocation>
</comment>
<dbReference type="PANTHER" id="PTHR12902:SF8">
    <property type="entry name" value="ACTIN-BINDING PROTEIN WASF1"/>
    <property type="match status" value="1"/>
</dbReference>
<dbReference type="GeneTree" id="ENSGT00950000182962"/>
<comment type="subunit">
    <text evidence="14">Binds actin and the Arp2/3 complex.</text>
</comment>
<dbReference type="GO" id="GO:0071933">
    <property type="term" value="F:Arp2/3 complex binding"/>
    <property type="evidence" value="ECO:0007669"/>
    <property type="project" value="TreeGrafter"/>
</dbReference>
<feature type="compositionally biased region" description="Basic and acidic residues" evidence="15">
    <location>
        <begin position="290"/>
        <end position="299"/>
    </location>
</feature>
<protein>
    <recommendedName>
        <fullName evidence="14">Wiskott-Aldrich syndrome protein family member</fullName>
        <shortName evidence="14">WASP family protein member</shortName>
    </recommendedName>
</protein>
<evidence type="ECO:0000256" key="8">
    <source>
        <dbReference type="ARBA" id="ARBA00023018"/>
    </source>
</evidence>
<feature type="compositionally biased region" description="Low complexity" evidence="15">
    <location>
        <begin position="315"/>
        <end position="330"/>
    </location>
</feature>
<feature type="compositionally biased region" description="Pro residues" evidence="15">
    <location>
        <begin position="433"/>
        <end position="443"/>
    </location>
</feature>
<evidence type="ECO:0000259" key="16">
    <source>
        <dbReference type="PROSITE" id="PS51082"/>
    </source>
</evidence>
<dbReference type="GO" id="GO:2000601">
    <property type="term" value="P:positive regulation of Arp2/3 complex-mediated actin nucleation"/>
    <property type="evidence" value="ECO:0007669"/>
    <property type="project" value="TreeGrafter"/>
</dbReference>
<dbReference type="GO" id="GO:0003779">
    <property type="term" value="F:actin binding"/>
    <property type="evidence" value="ECO:0007669"/>
    <property type="project" value="UniProtKB-UniRule"/>
</dbReference>
<reference evidence="17" key="2">
    <citation type="submission" date="2025-08" db="UniProtKB">
        <authorList>
            <consortium name="Ensembl"/>
        </authorList>
    </citation>
    <scope>IDENTIFICATION</scope>
</reference>
<keyword evidence="18" id="KW-1185">Reference proteome</keyword>
<feature type="compositionally biased region" description="Pro residues" evidence="15">
    <location>
        <begin position="369"/>
        <end position="391"/>
    </location>
</feature>
<keyword evidence="5 14" id="KW-0963">Cytoplasm</keyword>
<evidence type="ECO:0000256" key="9">
    <source>
        <dbReference type="ARBA" id="ARBA00023203"/>
    </source>
</evidence>
<dbReference type="FunFam" id="1.20.5.340:FF:000012">
    <property type="entry name" value="Wiskott-Aldrich syndrome protein family member 1"/>
    <property type="match status" value="1"/>
</dbReference>
<dbReference type="GO" id="GO:0031209">
    <property type="term" value="C:SCAR complex"/>
    <property type="evidence" value="ECO:0007669"/>
    <property type="project" value="TreeGrafter"/>
</dbReference>
<keyword evidence="6" id="KW-0597">Phosphoprotein</keyword>
<evidence type="ECO:0000256" key="10">
    <source>
        <dbReference type="ARBA" id="ARBA00023212"/>
    </source>
</evidence>
<evidence type="ECO:0000256" key="6">
    <source>
        <dbReference type="ARBA" id="ARBA00022553"/>
    </source>
</evidence>
<evidence type="ECO:0000256" key="2">
    <source>
        <dbReference type="ARBA" id="ARBA00004246"/>
    </source>
</evidence>
<dbReference type="SMART" id="SM00246">
    <property type="entry name" value="WH2"/>
    <property type="match status" value="1"/>
</dbReference>
<accession>A0AAR2IU26</accession>
<dbReference type="Gene3D" id="6.10.280.150">
    <property type="match status" value="2"/>
</dbReference>
<evidence type="ECO:0000313" key="18">
    <source>
        <dbReference type="Proteomes" id="UP001501920"/>
    </source>
</evidence>
<feature type="region of interest" description="Disordered" evidence="15">
    <location>
        <begin position="290"/>
        <end position="488"/>
    </location>
</feature>